<dbReference type="InterPro" id="IPR011051">
    <property type="entry name" value="RmlC_Cupin_sf"/>
</dbReference>
<dbReference type="InterPro" id="IPR009057">
    <property type="entry name" value="Homeodomain-like_sf"/>
</dbReference>
<dbReference type="PROSITE" id="PS01124">
    <property type="entry name" value="HTH_ARAC_FAMILY_2"/>
    <property type="match status" value="1"/>
</dbReference>
<dbReference type="InterPro" id="IPR003313">
    <property type="entry name" value="AraC-bd"/>
</dbReference>
<dbReference type="Gene3D" id="1.10.10.60">
    <property type="entry name" value="Homeodomain-like"/>
    <property type="match status" value="1"/>
</dbReference>
<dbReference type="SMART" id="SM00342">
    <property type="entry name" value="HTH_ARAC"/>
    <property type="match status" value="1"/>
</dbReference>
<evidence type="ECO:0000256" key="1">
    <source>
        <dbReference type="ARBA" id="ARBA00023015"/>
    </source>
</evidence>
<keyword evidence="1" id="KW-0805">Transcription regulation</keyword>
<keyword evidence="6" id="KW-1185">Reference proteome</keyword>
<organism evidence="5 6">
    <name type="scientific">Brachybacterium halotolerans</name>
    <dbReference type="NCBI Taxonomy" id="2795215"/>
    <lineage>
        <taxon>Bacteria</taxon>
        <taxon>Bacillati</taxon>
        <taxon>Actinomycetota</taxon>
        <taxon>Actinomycetes</taxon>
        <taxon>Micrococcales</taxon>
        <taxon>Dermabacteraceae</taxon>
        <taxon>Brachybacterium</taxon>
    </lineage>
</organism>
<evidence type="ECO:0000256" key="3">
    <source>
        <dbReference type="ARBA" id="ARBA00023163"/>
    </source>
</evidence>
<evidence type="ECO:0000313" key="6">
    <source>
        <dbReference type="Proteomes" id="UP000612352"/>
    </source>
</evidence>
<dbReference type="InterPro" id="IPR014710">
    <property type="entry name" value="RmlC-like_jellyroll"/>
</dbReference>
<evidence type="ECO:0000256" key="2">
    <source>
        <dbReference type="ARBA" id="ARBA00023125"/>
    </source>
</evidence>
<dbReference type="SUPFAM" id="SSF51182">
    <property type="entry name" value="RmlC-like cupins"/>
    <property type="match status" value="1"/>
</dbReference>
<accession>A0ABS1BB49</accession>
<dbReference type="PRINTS" id="PR00032">
    <property type="entry name" value="HTHARAC"/>
</dbReference>
<dbReference type="RefSeq" id="WP_200502577.1">
    <property type="nucleotide sequence ID" value="NZ_JAEDAJ010000005.1"/>
</dbReference>
<feature type="domain" description="HTH araC/xylS-type" evidence="4">
    <location>
        <begin position="164"/>
        <end position="261"/>
    </location>
</feature>
<dbReference type="EMBL" id="JAEDAJ010000005">
    <property type="protein sequence ID" value="MBK0331869.1"/>
    <property type="molecule type" value="Genomic_DNA"/>
</dbReference>
<keyword evidence="3" id="KW-0804">Transcription</keyword>
<dbReference type="InterPro" id="IPR018062">
    <property type="entry name" value="HTH_AraC-typ_CS"/>
</dbReference>
<dbReference type="Proteomes" id="UP000612352">
    <property type="component" value="Unassembled WGS sequence"/>
</dbReference>
<dbReference type="InterPro" id="IPR018060">
    <property type="entry name" value="HTH_AraC"/>
</dbReference>
<proteinExistence type="predicted"/>
<name>A0ABS1BB49_9MICO</name>
<comment type="caution">
    <text evidence="5">The sequence shown here is derived from an EMBL/GenBank/DDBJ whole genome shotgun (WGS) entry which is preliminary data.</text>
</comment>
<protein>
    <submittedName>
        <fullName evidence="5">Helix-turn-helix domain-containing protein</fullName>
    </submittedName>
</protein>
<keyword evidence="2" id="KW-0238">DNA-binding</keyword>
<dbReference type="Pfam" id="PF02311">
    <property type="entry name" value="AraC_binding"/>
    <property type="match status" value="1"/>
</dbReference>
<gene>
    <name evidence="5" type="ORF">I8D64_10690</name>
</gene>
<dbReference type="PROSITE" id="PS00041">
    <property type="entry name" value="HTH_ARAC_FAMILY_1"/>
    <property type="match status" value="1"/>
</dbReference>
<dbReference type="InterPro" id="IPR020449">
    <property type="entry name" value="Tscrpt_reg_AraC-type_HTH"/>
</dbReference>
<dbReference type="PANTHER" id="PTHR11019">
    <property type="entry name" value="HTH-TYPE TRANSCRIPTIONAL REGULATOR NIMR"/>
    <property type="match status" value="1"/>
</dbReference>
<dbReference type="SUPFAM" id="SSF46689">
    <property type="entry name" value="Homeodomain-like"/>
    <property type="match status" value="1"/>
</dbReference>
<evidence type="ECO:0000313" key="5">
    <source>
        <dbReference type="EMBL" id="MBK0331869.1"/>
    </source>
</evidence>
<evidence type="ECO:0000259" key="4">
    <source>
        <dbReference type="PROSITE" id="PS01124"/>
    </source>
</evidence>
<dbReference type="Gene3D" id="2.60.120.10">
    <property type="entry name" value="Jelly Rolls"/>
    <property type="match status" value="1"/>
</dbReference>
<sequence length="261" mass="29013">MTGAREDRDVRTLPRLTAGAVDIPREILHAGEDLGRDTSWEQHSHPTHELLWNARGASTATIGTRTWTITPHLGLWIPAGVPHTGWAPRGTWHRAAQFSLRTRALADRAVSIAVTPLLLLVLDRLGEEDLAESSRLITESMVLDLLRPAEQDLMVQMPEHPQLRPIVEALRRDPADGTTLEQWACRLGVSSRTLTRAFLAHTGHAFRPWATRVRAQHAVALLADGARLDDVSERVGYRSPSAFIAAFRRLTGTTPSRFHEP</sequence>
<reference evidence="5 6" key="1">
    <citation type="submission" date="2020-12" db="EMBL/GenBank/DDBJ databases">
        <title>Brachybacterium sp. MASK1Z-5, whole genome shotgun sequence.</title>
        <authorList>
            <person name="Tuo L."/>
        </authorList>
    </citation>
    <scope>NUCLEOTIDE SEQUENCE [LARGE SCALE GENOMIC DNA]</scope>
    <source>
        <strain evidence="5 6">MASK1Z-5</strain>
    </source>
</reference>
<dbReference type="Pfam" id="PF12833">
    <property type="entry name" value="HTH_18"/>
    <property type="match status" value="1"/>
</dbReference>
<dbReference type="PANTHER" id="PTHR11019:SF199">
    <property type="entry name" value="HTH-TYPE TRANSCRIPTIONAL REGULATOR NIMR"/>
    <property type="match status" value="1"/>
</dbReference>